<dbReference type="RefSeq" id="WP_219873246.1">
    <property type="nucleotide sequence ID" value="NZ_JAHZIJ010000010.1"/>
</dbReference>
<protein>
    <submittedName>
        <fullName evidence="2">DUF2238 domain-containing protein</fullName>
    </submittedName>
</protein>
<reference evidence="2 3" key="1">
    <citation type="submission" date="2021-07" db="EMBL/GenBank/DDBJ databases">
        <title>Paenibacillus radiodurans sp. nov., isolated from the southeastern edge of Tengger Desert.</title>
        <authorList>
            <person name="Zhang G."/>
        </authorList>
    </citation>
    <scope>NUCLEOTIDE SEQUENCE [LARGE SCALE GENOMIC DNA]</scope>
    <source>
        <strain evidence="2 3">DT7-4</strain>
    </source>
</reference>
<evidence type="ECO:0000256" key="1">
    <source>
        <dbReference type="SAM" id="Phobius"/>
    </source>
</evidence>
<evidence type="ECO:0000313" key="2">
    <source>
        <dbReference type="EMBL" id="MBW7476002.1"/>
    </source>
</evidence>
<feature type="transmembrane region" description="Helical" evidence="1">
    <location>
        <begin position="48"/>
        <end position="71"/>
    </location>
</feature>
<proteinExistence type="predicted"/>
<keyword evidence="1" id="KW-0812">Transmembrane</keyword>
<sequence length="228" mass="25739">MPAWKEIKSSGKLLGTDIPFRVNWLLQGAVAAYLVLWIVLSIEPYSMFNWWLENLLTIAAVCGLAISYRWFRLCNLSYLCIIGFITLHTIGAHYSYHTTPIDAWLHEQFQFERDHYDRIVHCAFGVLIAFPVYEWLLRAAHIRRALSRVLTAAIILALGAFYELIEMWVALIMAPDRGTLFVGTQGDPWDAQHDMELALYGAAFTMIVTVVAERIMKAGAKAGSSLGA</sequence>
<dbReference type="PIRSF" id="PIRSF020606">
    <property type="entry name" value="UCP020606"/>
    <property type="match status" value="1"/>
</dbReference>
<dbReference type="Proteomes" id="UP000812277">
    <property type="component" value="Unassembled WGS sequence"/>
</dbReference>
<feature type="transmembrane region" description="Helical" evidence="1">
    <location>
        <begin position="21"/>
        <end position="42"/>
    </location>
</feature>
<dbReference type="InterPro" id="IPR014509">
    <property type="entry name" value="YjdF-like"/>
</dbReference>
<keyword evidence="1" id="KW-0472">Membrane</keyword>
<feature type="transmembrane region" description="Helical" evidence="1">
    <location>
        <begin position="78"/>
        <end position="96"/>
    </location>
</feature>
<evidence type="ECO:0000313" key="3">
    <source>
        <dbReference type="Proteomes" id="UP000812277"/>
    </source>
</evidence>
<feature type="transmembrane region" description="Helical" evidence="1">
    <location>
        <begin position="116"/>
        <end position="137"/>
    </location>
</feature>
<dbReference type="InterPro" id="IPR058534">
    <property type="entry name" value="YjdF"/>
</dbReference>
<organism evidence="2 3">
    <name type="scientific">Paenibacillus oenotherae</name>
    <dbReference type="NCBI Taxonomy" id="1435645"/>
    <lineage>
        <taxon>Bacteria</taxon>
        <taxon>Bacillati</taxon>
        <taxon>Bacillota</taxon>
        <taxon>Bacilli</taxon>
        <taxon>Bacillales</taxon>
        <taxon>Paenibacillaceae</taxon>
        <taxon>Paenibacillus</taxon>
    </lineage>
</organism>
<comment type="caution">
    <text evidence="2">The sequence shown here is derived from an EMBL/GenBank/DDBJ whole genome shotgun (WGS) entry which is preliminary data.</text>
</comment>
<dbReference type="Pfam" id="PF09997">
    <property type="entry name" value="DUF2238"/>
    <property type="match status" value="1"/>
</dbReference>
<feature type="transmembrane region" description="Helical" evidence="1">
    <location>
        <begin position="149"/>
        <end position="174"/>
    </location>
</feature>
<keyword evidence="1" id="KW-1133">Transmembrane helix</keyword>
<gene>
    <name evidence="2" type="ORF">K0T92_14745</name>
</gene>
<accession>A0ABS7D7T9</accession>
<feature type="transmembrane region" description="Helical" evidence="1">
    <location>
        <begin position="197"/>
        <end position="216"/>
    </location>
</feature>
<name>A0ABS7D7T9_9BACL</name>
<keyword evidence="3" id="KW-1185">Reference proteome</keyword>
<dbReference type="EMBL" id="JAHZIJ010000010">
    <property type="protein sequence ID" value="MBW7476002.1"/>
    <property type="molecule type" value="Genomic_DNA"/>
</dbReference>